<dbReference type="EMBL" id="LFIV01000065">
    <property type="protein sequence ID" value="KZL71922.1"/>
    <property type="molecule type" value="Genomic_DNA"/>
</dbReference>
<dbReference type="STRING" id="708197.A0A166TDC9"/>
<keyword evidence="1" id="KW-0560">Oxidoreductase</keyword>
<evidence type="ECO:0000313" key="3">
    <source>
        <dbReference type="Proteomes" id="UP000076552"/>
    </source>
</evidence>
<dbReference type="GO" id="GO:0016491">
    <property type="term" value="F:oxidoreductase activity"/>
    <property type="evidence" value="ECO:0007669"/>
    <property type="project" value="UniProtKB-KW"/>
</dbReference>
<dbReference type="Proteomes" id="UP000076552">
    <property type="component" value="Unassembled WGS sequence"/>
</dbReference>
<dbReference type="PANTHER" id="PTHR35870:SF6">
    <property type="entry name" value="MGS207 PROTEIN"/>
    <property type="match status" value="1"/>
</dbReference>
<name>A0A166TDC9_9PEZI</name>
<dbReference type="InterPro" id="IPR025337">
    <property type="entry name" value="Questin_oxidase-like"/>
</dbReference>
<gene>
    <name evidence="2" type="ORF">CT0861_02286</name>
</gene>
<sequence>MAPRLDPVPAHHLQGRNDPASRKLNELLCRNHTAHAVLRNPRLLLHNHLPHALGSSYLLGATEAQLEKIYATESNNLVAADDDKLPHEKITIDNWREFLGKKEYTTAYADFFDDEIAKRGGDWMSVVEDYMFTGPQPVINGFSGGLGHPFIHLAYAFEFNHGVVAAEAMSLGCTEYDPTHEFLDSAPQDNSTYKTPQLEQVLRNIRADCRFDGFAEEPGFLNILNMLAHHKSEVLEHWNAWVVEDPPKQLADCAHTAAVLLMGTSTDEGEFDFYLAHILTVAHALRIILPHYSFERQLSLMRQYGLYAILVYLAQLRPQTAWEERESLDDKATPSWDEIYKSALSNKWFVDVHFPKVVRGLKVVEETWGSSDGLYQRAAAKFVSEFSGWGGFGLGVDAIP</sequence>
<evidence type="ECO:0000256" key="1">
    <source>
        <dbReference type="ARBA" id="ARBA00023002"/>
    </source>
</evidence>
<reference evidence="2 3" key="1">
    <citation type="submission" date="2015-06" db="EMBL/GenBank/DDBJ databases">
        <title>Survival trade-offs in plant roots during colonization by closely related pathogenic and mutualistic fungi.</title>
        <authorList>
            <person name="Hacquard S."/>
            <person name="Kracher B."/>
            <person name="Hiruma K."/>
            <person name="Weinman A."/>
            <person name="Muench P."/>
            <person name="Garrido Oter R."/>
            <person name="Ver Loren van Themaat E."/>
            <person name="Dallerey J.-F."/>
            <person name="Damm U."/>
            <person name="Henrissat B."/>
            <person name="Lespinet O."/>
            <person name="Thon M."/>
            <person name="Kemen E."/>
            <person name="McHardy A.C."/>
            <person name="Schulze-Lefert P."/>
            <person name="O'Connell R.J."/>
        </authorList>
    </citation>
    <scope>NUCLEOTIDE SEQUENCE [LARGE SCALE GENOMIC DNA]</scope>
    <source>
        <strain evidence="2 3">0861</strain>
    </source>
</reference>
<dbReference type="Pfam" id="PF14027">
    <property type="entry name" value="Questin_oxidase"/>
    <property type="match status" value="1"/>
</dbReference>
<evidence type="ECO:0000313" key="2">
    <source>
        <dbReference type="EMBL" id="KZL71922.1"/>
    </source>
</evidence>
<dbReference type="PANTHER" id="PTHR35870">
    <property type="entry name" value="PROTEIN, PUTATIVE (AFU_ORTHOLOGUE AFUA_5G03330)-RELATED"/>
    <property type="match status" value="1"/>
</dbReference>
<accession>A0A166TDC9</accession>
<proteinExistence type="predicted"/>
<organism evidence="2 3">
    <name type="scientific">Colletotrichum tofieldiae</name>
    <dbReference type="NCBI Taxonomy" id="708197"/>
    <lineage>
        <taxon>Eukaryota</taxon>
        <taxon>Fungi</taxon>
        <taxon>Dikarya</taxon>
        <taxon>Ascomycota</taxon>
        <taxon>Pezizomycotina</taxon>
        <taxon>Sordariomycetes</taxon>
        <taxon>Hypocreomycetidae</taxon>
        <taxon>Glomerellales</taxon>
        <taxon>Glomerellaceae</taxon>
        <taxon>Colletotrichum</taxon>
        <taxon>Colletotrichum spaethianum species complex</taxon>
    </lineage>
</organism>
<protein>
    <submittedName>
        <fullName evidence="2">MGS207 protein</fullName>
    </submittedName>
</protein>
<comment type="caution">
    <text evidence="2">The sequence shown here is derived from an EMBL/GenBank/DDBJ whole genome shotgun (WGS) entry which is preliminary data.</text>
</comment>
<dbReference type="AlphaFoldDB" id="A0A166TDC9"/>
<keyword evidence="3" id="KW-1185">Reference proteome</keyword>